<dbReference type="InterPro" id="IPR036291">
    <property type="entry name" value="NAD(P)-bd_dom_sf"/>
</dbReference>
<name>A0A2H0RH10_9BACT</name>
<sequence length="249" mass="26806">MKKKALVTGASGGIGEAFARALARDGYTVTAVARSEEKLQALTASLVGEGHRHEVADLTKGEDVERIATLFASEHYTLLVNNAGAGWYEPFAEAEITRAENVVSLNISSVVALSHAFLRHAERGDALLNVASILGLLPYPTGAVYAASKAFVLSFSEALWYEQKGRGVYVQALCPGVTASNFHVAAGGAPHEQPSAWLTQSAEEVVDEALTAIERRAKPTVVANWKNKVMLLFARFLSRKRVVLLTGKW</sequence>
<dbReference type="PRINTS" id="PR00081">
    <property type="entry name" value="GDHRDH"/>
</dbReference>
<evidence type="ECO:0000256" key="1">
    <source>
        <dbReference type="ARBA" id="ARBA00006484"/>
    </source>
</evidence>
<evidence type="ECO:0000313" key="4">
    <source>
        <dbReference type="EMBL" id="PIR45304.1"/>
    </source>
</evidence>
<accession>A0A2H0RH10</accession>
<dbReference type="InterPro" id="IPR002347">
    <property type="entry name" value="SDR_fam"/>
</dbReference>
<keyword evidence="2" id="KW-0560">Oxidoreductase</keyword>
<dbReference type="AlphaFoldDB" id="A0A2H0RH10"/>
<evidence type="ECO:0000256" key="3">
    <source>
        <dbReference type="RuleBase" id="RU000363"/>
    </source>
</evidence>
<evidence type="ECO:0000256" key="2">
    <source>
        <dbReference type="ARBA" id="ARBA00023002"/>
    </source>
</evidence>
<dbReference type="PANTHER" id="PTHR44196">
    <property type="entry name" value="DEHYDROGENASE/REDUCTASE SDR FAMILY MEMBER 7B"/>
    <property type="match status" value="1"/>
</dbReference>
<dbReference type="Proteomes" id="UP000228767">
    <property type="component" value="Unassembled WGS sequence"/>
</dbReference>
<comment type="caution">
    <text evidence="4">The sequence shown here is derived from an EMBL/GenBank/DDBJ whole genome shotgun (WGS) entry which is preliminary data.</text>
</comment>
<dbReference type="PANTHER" id="PTHR44196:SF2">
    <property type="entry name" value="SHORT-CHAIN DEHYDROGENASE-RELATED"/>
    <property type="match status" value="1"/>
</dbReference>
<gene>
    <name evidence="4" type="ORF">COV10_00250</name>
</gene>
<dbReference type="Pfam" id="PF00106">
    <property type="entry name" value="adh_short"/>
    <property type="match status" value="1"/>
</dbReference>
<dbReference type="GO" id="GO:0016491">
    <property type="term" value="F:oxidoreductase activity"/>
    <property type="evidence" value="ECO:0007669"/>
    <property type="project" value="UniProtKB-KW"/>
</dbReference>
<dbReference type="PRINTS" id="PR00080">
    <property type="entry name" value="SDRFAMILY"/>
</dbReference>
<dbReference type="PIRSF" id="PIRSF000126">
    <property type="entry name" value="11-beta-HSD1"/>
    <property type="match status" value="1"/>
</dbReference>
<dbReference type="Gene3D" id="3.40.50.720">
    <property type="entry name" value="NAD(P)-binding Rossmann-like Domain"/>
    <property type="match status" value="1"/>
</dbReference>
<protein>
    <submittedName>
        <fullName evidence="4">Oxidoreductase</fullName>
    </submittedName>
</protein>
<proteinExistence type="inferred from homology"/>
<dbReference type="SUPFAM" id="SSF51735">
    <property type="entry name" value="NAD(P)-binding Rossmann-fold domains"/>
    <property type="match status" value="1"/>
</dbReference>
<dbReference type="GO" id="GO:0016020">
    <property type="term" value="C:membrane"/>
    <property type="evidence" value="ECO:0007669"/>
    <property type="project" value="TreeGrafter"/>
</dbReference>
<comment type="similarity">
    <text evidence="1 3">Belongs to the short-chain dehydrogenases/reductases (SDR) family.</text>
</comment>
<evidence type="ECO:0000313" key="5">
    <source>
        <dbReference type="Proteomes" id="UP000228767"/>
    </source>
</evidence>
<reference evidence="4 5" key="1">
    <citation type="submission" date="2017-09" db="EMBL/GenBank/DDBJ databases">
        <title>Depth-based differentiation of microbial function through sediment-hosted aquifers and enrichment of novel symbionts in the deep terrestrial subsurface.</title>
        <authorList>
            <person name="Probst A.J."/>
            <person name="Ladd B."/>
            <person name="Jarett J.K."/>
            <person name="Geller-Mcgrath D.E."/>
            <person name="Sieber C.M."/>
            <person name="Emerson J.B."/>
            <person name="Anantharaman K."/>
            <person name="Thomas B.C."/>
            <person name="Malmstrom R."/>
            <person name="Stieglmeier M."/>
            <person name="Klingl A."/>
            <person name="Woyke T."/>
            <person name="Ryan C.M."/>
            <person name="Banfield J.F."/>
        </authorList>
    </citation>
    <scope>NUCLEOTIDE SEQUENCE [LARGE SCALE GENOMIC DNA]</scope>
    <source>
        <strain evidence="4">CG10_big_fil_rev_8_21_14_0_10_51_16</strain>
    </source>
</reference>
<dbReference type="EMBL" id="PCYI01000001">
    <property type="protein sequence ID" value="PIR45304.1"/>
    <property type="molecule type" value="Genomic_DNA"/>
</dbReference>
<organism evidence="4 5">
    <name type="scientific">Candidatus Vogelbacteria bacterium CG10_big_fil_rev_8_21_14_0_10_51_16</name>
    <dbReference type="NCBI Taxonomy" id="1975045"/>
    <lineage>
        <taxon>Bacteria</taxon>
        <taxon>Candidatus Vogeliibacteriota</taxon>
    </lineage>
</organism>